<proteinExistence type="predicted"/>
<dbReference type="SUPFAM" id="SSF52540">
    <property type="entry name" value="P-loop containing nucleoside triphosphate hydrolases"/>
    <property type="match status" value="1"/>
</dbReference>
<evidence type="ECO:0000256" key="1">
    <source>
        <dbReference type="SAM" id="MobiDB-lite"/>
    </source>
</evidence>
<feature type="region of interest" description="Disordered" evidence="1">
    <location>
        <begin position="1"/>
        <end position="20"/>
    </location>
</feature>
<feature type="compositionally biased region" description="Basic and acidic residues" evidence="1">
    <location>
        <begin position="10"/>
        <end position="20"/>
    </location>
</feature>
<organism evidence="2 3">
    <name type="scientific">Microbulbifer salipaludis</name>
    <dbReference type="NCBI Taxonomy" id="187980"/>
    <lineage>
        <taxon>Bacteria</taxon>
        <taxon>Pseudomonadati</taxon>
        <taxon>Pseudomonadota</taxon>
        <taxon>Gammaproteobacteria</taxon>
        <taxon>Cellvibrionales</taxon>
        <taxon>Microbulbiferaceae</taxon>
        <taxon>Microbulbifer</taxon>
    </lineage>
</organism>
<dbReference type="Proteomes" id="UP000664293">
    <property type="component" value="Unassembled WGS sequence"/>
</dbReference>
<keyword evidence="3" id="KW-1185">Reference proteome</keyword>
<name>A0ABS3E2A6_9GAMM</name>
<reference evidence="2 3" key="1">
    <citation type="submission" date="2020-12" db="EMBL/GenBank/DDBJ databases">
        <title>Oil enriched cultivation method for isolating marine PHA-producing bacteria.</title>
        <authorList>
            <person name="Zheng W."/>
            <person name="Yu S."/>
            <person name="Huang Y."/>
        </authorList>
    </citation>
    <scope>NUCLEOTIDE SEQUENCE [LARGE SCALE GENOMIC DNA]</scope>
    <source>
        <strain evidence="2 3">SN0-2</strain>
    </source>
</reference>
<dbReference type="EMBL" id="JAEKJR010000001">
    <property type="protein sequence ID" value="MBN8429407.1"/>
    <property type="molecule type" value="Genomic_DNA"/>
</dbReference>
<evidence type="ECO:0000313" key="2">
    <source>
        <dbReference type="EMBL" id="MBN8429407.1"/>
    </source>
</evidence>
<accession>A0ABS3E2A6</accession>
<dbReference type="Gene3D" id="3.40.50.300">
    <property type="entry name" value="P-loop containing nucleotide triphosphate hydrolases"/>
    <property type="match status" value="1"/>
</dbReference>
<comment type="caution">
    <text evidence="2">The sequence shown here is derived from an EMBL/GenBank/DDBJ whole genome shotgun (WGS) entry which is preliminary data.</text>
</comment>
<sequence>MTTPSRASSTRRDNSPESALREMLDDIDYVGITRAQKTLTMTLAGKRKMFGENQDTTPSRFLEELPEEDCIFEGFGKAAPEQNQAKGAETLGSLLSMFD</sequence>
<dbReference type="InterPro" id="IPR027417">
    <property type="entry name" value="P-loop_NTPase"/>
</dbReference>
<gene>
    <name evidence="2" type="ORF">JF535_00955</name>
</gene>
<protein>
    <submittedName>
        <fullName evidence="2">Uncharacterized protein</fullName>
    </submittedName>
</protein>
<evidence type="ECO:0000313" key="3">
    <source>
        <dbReference type="Proteomes" id="UP000664293"/>
    </source>
</evidence>